<comment type="subcellular location">
    <subcellularLocation>
        <location evidence="1">Cell membrane</location>
        <topology evidence="1">Multi-pass membrane protein</topology>
    </subcellularLocation>
</comment>
<dbReference type="InterPro" id="IPR002797">
    <property type="entry name" value="Polysacc_synth"/>
</dbReference>
<feature type="transmembrane region" description="Helical" evidence="6">
    <location>
        <begin position="175"/>
        <end position="201"/>
    </location>
</feature>
<feature type="transmembrane region" description="Helical" evidence="6">
    <location>
        <begin position="151"/>
        <end position="169"/>
    </location>
</feature>
<evidence type="ECO:0000256" key="4">
    <source>
        <dbReference type="ARBA" id="ARBA00022989"/>
    </source>
</evidence>
<feature type="transmembrane region" description="Helical" evidence="6">
    <location>
        <begin position="35"/>
        <end position="57"/>
    </location>
</feature>
<protein>
    <submittedName>
        <fullName evidence="7">Polysaccharide biosynthesis domain protein</fullName>
    </submittedName>
</protein>
<dbReference type="Pfam" id="PF01943">
    <property type="entry name" value="Polysacc_synt"/>
    <property type="match status" value="1"/>
</dbReference>
<feature type="transmembrane region" description="Helical" evidence="6">
    <location>
        <begin position="264"/>
        <end position="285"/>
    </location>
</feature>
<feature type="transmembrane region" description="Helical" evidence="6">
    <location>
        <begin position="311"/>
        <end position="332"/>
    </location>
</feature>
<keyword evidence="3 6" id="KW-0812">Transmembrane</keyword>
<dbReference type="AlphaFoldDB" id="A0A3B0Z7R8"/>
<evidence type="ECO:0000256" key="2">
    <source>
        <dbReference type="ARBA" id="ARBA00022475"/>
    </source>
</evidence>
<dbReference type="GO" id="GO:0005886">
    <property type="term" value="C:plasma membrane"/>
    <property type="evidence" value="ECO:0007669"/>
    <property type="project" value="UniProtKB-SubCell"/>
</dbReference>
<feature type="transmembrane region" description="Helical" evidence="6">
    <location>
        <begin position="122"/>
        <end position="139"/>
    </location>
</feature>
<feature type="transmembrane region" description="Helical" evidence="6">
    <location>
        <begin position="435"/>
        <end position="459"/>
    </location>
</feature>
<reference evidence="7" key="1">
    <citation type="submission" date="2018-06" db="EMBL/GenBank/DDBJ databases">
        <authorList>
            <person name="Zhirakovskaya E."/>
        </authorList>
    </citation>
    <scope>NUCLEOTIDE SEQUENCE</scope>
</reference>
<keyword evidence="2" id="KW-1003">Cell membrane</keyword>
<keyword evidence="5 6" id="KW-0472">Membrane</keyword>
<feature type="transmembrane region" description="Helical" evidence="6">
    <location>
        <begin position="7"/>
        <end position="29"/>
    </location>
</feature>
<feature type="transmembrane region" description="Helical" evidence="6">
    <location>
        <begin position="344"/>
        <end position="366"/>
    </location>
</feature>
<sequence>MSLKKNIIANYVSQIYVTLIGILMLPIYIKYMGAEAYGLVGFFSMLQAMFNLLDLGLTPTISRETARFRAGSVNALNFLRLFRALSSIFLMIAVIGGSSLFFLSPSLAEDWLNAETLPLNDIQTVMQIMAVSVALRWMCGLYRGVITGTERLVWLGGFNVLISTLRFVVVLPVMWYFGFIPIVFFIYQFLIAVIEITGLWLESTRLLPKLESTSETIGWSLSPVRPVLKFSLTIAFTASVWVMVTQLDKLVLSSVLPLAEYGYFTLAVLVAGGILVIGGPVSSAIRPRMAKLEAEGNRKEVIRIYRQSTQLVTIIAGSAAVTLAFCAEPLLWAWTGDEVLSGKAAPILTLYAIGNGVLVIAAFPYYLQYARGNLKLHLIGNLLLLFFLIPSIVLSAIYYGAIGAGYAWVVVNSLYLLIWVAIIHRKLEPGLHLSWFFKDLLVIYVPIILLGFTLLLIKVDLSSRLIALAYVIVFGGCMLTLAVPMSTDARDFASKIKNKIMIKHIKNSVEL</sequence>
<feature type="transmembrane region" description="Helical" evidence="6">
    <location>
        <begin position="465"/>
        <end position="485"/>
    </location>
</feature>
<dbReference type="PANTHER" id="PTHR30250">
    <property type="entry name" value="PST FAMILY PREDICTED COLANIC ACID TRANSPORTER"/>
    <property type="match status" value="1"/>
</dbReference>
<evidence type="ECO:0000313" key="7">
    <source>
        <dbReference type="EMBL" id="VAW76726.1"/>
    </source>
</evidence>
<feature type="transmembrane region" description="Helical" evidence="6">
    <location>
        <begin position="378"/>
        <end position="399"/>
    </location>
</feature>
<keyword evidence="4 6" id="KW-1133">Transmembrane helix</keyword>
<organism evidence="7">
    <name type="scientific">hydrothermal vent metagenome</name>
    <dbReference type="NCBI Taxonomy" id="652676"/>
    <lineage>
        <taxon>unclassified sequences</taxon>
        <taxon>metagenomes</taxon>
        <taxon>ecological metagenomes</taxon>
    </lineage>
</organism>
<feature type="transmembrane region" description="Helical" evidence="6">
    <location>
        <begin position="227"/>
        <end position="244"/>
    </location>
</feature>
<feature type="transmembrane region" description="Helical" evidence="6">
    <location>
        <begin position="78"/>
        <end position="102"/>
    </location>
</feature>
<evidence type="ECO:0000256" key="6">
    <source>
        <dbReference type="SAM" id="Phobius"/>
    </source>
</evidence>
<proteinExistence type="predicted"/>
<evidence type="ECO:0000256" key="3">
    <source>
        <dbReference type="ARBA" id="ARBA00022692"/>
    </source>
</evidence>
<feature type="transmembrane region" description="Helical" evidence="6">
    <location>
        <begin position="405"/>
        <end position="423"/>
    </location>
</feature>
<evidence type="ECO:0000256" key="1">
    <source>
        <dbReference type="ARBA" id="ARBA00004651"/>
    </source>
</evidence>
<dbReference type="PANTHER" id="PTHR30250:SF26">
    <property type="entry name" value="PSMA PROTEIN"/>
    <property type="match status" value="1"/>
</dbReference>
<evidence type="ECO:0000256" key="5">
    <source>
        <dbReference type="ARBA" id="ARBA00023136"/>
    </source>
</evidence>
<gene>
    <name evidence="7" type="ORF">MNBD_GAMMA12-3545</name>
</gene>
<accession>A0A3B0Z7R8</accession>
<dbReference type="InterPro" id="IPR050833">
    <property type="entry name" value="Poly_Biosynth_Transport"/>
</dbReference>
<name>A0A3B0Z7R8_9ZZZZ</name>
<dbReference type="EMBL" id="UOFL01000112">
    <property type="protein sequence ID" value="VAW76726.1"/>
    <property type="molecule type" value="Genomic_DNA"/>
</dbReference>